<dbReference type="Proteomes" id="UP001550628">
    <property type="component" value="Unassembled WGS sequence"/>
</dbReference>
<proteinExistence type="predicted"/>
<reference evidence="1 2" key="1">
    <citation type="submission" date="2024-06" db="EMBL/GenBank/DDBJ databases">
        <title>The Natural Products Discovery Center: Release of the First 8490 Sequenced Strains for Exploring Actinobacteria Biosynthetic Diversity.</title>
        <authorList>
            <person name="Kalkreuter E."/>
            <person name="Kautsar S.A."/>
            <person name="Yang D."/>
            <person name="Bader C.D."/>
            <person name="Teijaro C.N."/>
            <person name="Fluegel L."/>
            <person name="Davis C.M."/>
            <person name="Simpson J.R."/>
            <person name="Lauterbach L."/>
            <person name="Steele A.D."/>
            <person name="Gui C."/>
            <person name="Meng S."/>
            <person name="Li G."/>
            <person name="Viehrig K."/>
            <person name="Ye F."/>
            <person name="Su P."/>
            <person name="Kiefer A.F."/>
            <person name="Nichols A."/>
            <person name="Cepeda A.J."/>
            <person name="Yan W."/>
            <person name="Fan B."/>
            <person name="Jiang Y."/>
            <person name="Adhikari A."/>
            <person name="Zheng C.-J."/>
            <person name="Schuster L."/>
            <person name="Cowan T.M."/>
            <person name="Smanski M.J."/>
            <person name="Chevrette M.G."/>
            <person name="De Carvalho L.P.S."/>
            <person name="Shen B."/>
        </authorList>
    </citation>
    <scope>NUCLEOTIDE SEQUENCE [LARGE SCALE GENOMIC DNA]</scope>
    <source>
        <strain evidence="1 2">NPDC019708</strain>
    </source>
</reference>
<accession>A0ABV2WKE2</accession>
<sequence>MTDNPRPPTIESLASVVAELAEQIFLSLTTIGTALTRVWDEATANRRSTPRSTDLARLREPIAHELEQVGDLFDGAGVVIADGALADRPRFLEWWQVHSAHGPQRLNPELNPLSEYFYDYTQMDWYVIPRDERRRWVHGPYIDFACTDQYVCTFAVPVTTAPGQFLGIAGADVPVGAMQEILLPRFRASGPALVLVNDEGRVLLATDPGLPPGSRTGRVGWTGTGVPIDALPWSLCRLEGTTTY</sequence>
<evidence type="ECO:0000313" key="2">
    <source>
        <dbReference type="Proteomes" id="UP001550628"/>
    </source>
</evidence>
<dbReference type="Gene3D" id="3.30.450.20">
    <property type="entry name" value="PAS domain"/>
    <property type="match status" value="1"/>
</dbReference>
<dbReference type="RefSeq" id="WP_156059300.1">
    <property type="nucleotide sequence ID" value="NZ_JBEXYG010000001.1"/>
</dbReference>
<keyword evidence="2" id="KW-1185">Reference proteome</keyword>
<dbReference type="CDD" id="cd12913">
    <property type="entry name" value="PDC1_MCP_like"/>
    <property type="match status" value="1"/>
</dbReference>
<organism evidence="1 2">
    <name type="scientific">Nocardia rhamnosiphila</name>
    <dbReference type="NCBI Taxonomy" id="426716"/>
    <lineage>
        <taxon>Bacteria</taxon>
        <taxon>Bacillati</taxon>
        <taxon>Actinomycetota</taxon>
        <taxon>Actinomycetes</taxon>
        <taxon>Mycobacteriales</taxon>
        <taxon>Nocardiaceae</taxon>
        <taxon>Nocardia</taxon>
    </lineage>
</organism>
<name>A0ABV2WKE2_9NOCA</name>
<comment type="caution">
    <text evidence="1">The sequence shown here is derived from an EMBL/GenBank/DDBJ whole genome shotgun (WGS) entry which is preliminary data.</text>
</comment>
<dbReference type="EMBL" id="JBEYBF010000002">
    <property type="protein sequence ID" value="MEU1951351.1"/>
    <property type="molecule type" value="Genomic_DNA"/>
</dbReference>
<dbReference type="Pfam" id="PF22673">
    <property type="entry name" value="MCP-like_PDC_1"/>
    <property type="match status" value="1"/>
</dbReference>
<gene>
    <name evidence="1" type="ORF">ABZ510_05770</name>
</gene>
<evidence type="ECO:0000313" key="1">
    <source>
        <dbReference type="EMBL" id="MEU1951351.1"/>
    </source>
</evidence>
<dbReference type="GeneID" id="96246865"/>
<protein>
    <submittedName>
        <fullName evidence="1">Cache domain-containing protein</fullName>
    </submittedName>
</protein>